<feature type="compositionally biased region" description="Basic and acidic residues" evidence="1">
    <location>
        <begin position="2148"/>
        <end position="2157"/>
    </location>
</feature>
<feature type="compositionally biased region" description="Low complexity" evidence="1">
    <location>
        <begin position="1371"/>
        <end position="1381"/>
    </location>
</feature>
<feature type="compositionally biased region" description="Basic and acidic residues" evidence="1">
    <location>
        <begin position="2102"/>
        <end position="2116"/>
    </location>
</feature>
<feature type="compositionally biased region" description="Low complexity" evidence="1">
    <location>
        <begin position="2123"/>
        <end position="2144"/>
    </location>
</feature>
<feature type="compositionally biased region" description="Basic and acidic residues" evidence="1">
    <location>
        <begin position="283"/>
        <end position="298"/>
    </location>
</feature>
<evidence type="ECO:0000313" key="2">
    <source>
        <dbReference type="RefSeq" id="XP_016974903.1"/>
    </source>
</evidence>
<feature type="region of interest" description="Disordered" evidence="1">
    <location>
        <begin position="1287"/>
        <end position="1423"/>
    </location>
</feature>
<feature type="compositionally biased region" description="Basic and acidic residues" evidence="1">
    <location>
        <begin position="519"/>
        <end position="534"/>
    </location>
</feature>
<feature type="compositionally biased region" description="Basic and acidic residues" evidence="1">
    <location>
        <begin position="578"/>
        <end position="610"/>
    </location>
</feature>
<feature type="compositionally biased region" description="Basic and acidic residues" evidence="1">
    <location>
        <begin position="709"/>
        <end position="724"/>
    </location>
</feature>
<evidence type="ECO:0000256" key="1">
    <source>
        <dbReference type="SAM" id="MobiDB-lite"/>
    </source>
</evidence>
<feature type="region of interest" description="Disordered" evidence="1">
    <location>
        <begin position="1"/>
        <end position="77"/>
    </location>
</feature>
<name>A0A6P4EIU7_DRORH</name>
<feature type="compositionally biased region" description="Pro residues" evidence="1">
    <location>
        <begin position="1955"/>
        <end position="1964"/>
    </location>
</feature>
<organism evidence="2">
    <name type="scientific">Drosophila rhopaloa</name>
    <name type="common">Fruit fly</name>
    <dbReference type="NCBI Taxonomy" id="1041015"/>
    <lineage>
        <taxon>Eukaryota</taxon>
        <taxon>Metazoa</taxon>
        <taxon>Ecdysozoa</taxon>
        <taxon>Arthropoda</taxon>
        <taxon>Hexapoda</taxon>
        <taxon>Insecta</taxon>
        <taxon>Pterygota</taxon>
        <taxon>Neoptera</taxon>
        <taxon>Endopterygota</taxon>
        <taxon>Diptera</taxon>
        <taxon>Brachycera</taxon>
        <taxon>Muscomorpha</taxon>
        <taxon>Ephydroidea</taxon>
        <taxon>Drosophilidae</taxon>
        <taxon>Drosophila</taxon>
        <taxon>Sophophora</taxon>
    </lineage>
</organism>
<accession>A0A6P4EIU7</accession>
<feature type="compositionally biased region" description="Basic and acidic residues" evidence="1">
    <location>
        <begin position="1789"/>
        <end position="1803"/>
    </location>
</feature>
<feature type="region of interest" description="Disordered" evidence="1">
    <location>
        <begin position="275"/>
        <end position="388"/>
    </location>
</feature>
<feature type="compositionally biased region" description="Basic and acidic residues" evidence="1">
    <location>
        <begin position="958"/>
        <end position="990"/>
    </location>
</feature>
<sequence>DEKPKSLELKDEKLPTKLEDKPKSPIESVKPTVREYSDDESDEEFGIPKPHDKPVSEPLPSVIPTTSVPDKSPLKDDVKPKEVTVFKVEESSTTIQSNIKSASTILESIDSKISKPLDPIAGLKDDKLPTTLGNKLKSPVETVTSSQKEYSDDESDEEFEITQPQDKHAFQPTSLVTPLVEAGDKSSSVKPTVREYSDDESDEEFGIPKPHDKPVSEPLPSVIPTTSVPDKSPLKDDVKPKEVTVFKVEESSTTIQTNIKSASTILESIDSKISKPLDPIAGLKDDKLPTTLGDKLKSPVETVTSSQKEYSDDESDEEFGITQPQDKHAFQPTSLSLELKDEKLPTKLEDKPKSPIESVKPTVREYSDDESDEEFGISKPHDKPVSEPLPSVTLLLVFQINRLLKTIRKLPTKLEDKPKSPIESVKPTVREYSDDESDEEFGIPKPHDKPVSEPLPSVIPTTSVPDKSPLKDDVKPKEVTVFKVEESSTTIQTNIKSASTIVESIDSKISKPLDPIAGLKDDKLPTSLGDKPKSPVETVTSSQKEYSDDESDEEFGITPPQDKHAFQPTSLVTPLVEAGDKSSVKVDEKPKSLELKDEKLPTKLEDKPKSPIESVKPTVREYSDDESDEEFGIPRPHGKPVSEPLPSVIPTTSVPDKSPLKDDVRPKEVIVFKAEDSSTTIQTNIKSASTIVESIDSKISKPLDPIAGLKDDKLPTTLGDKPKSPVETVTSSQKEYSDDESDEEFGITQPQDKHAFQPTSLVTPLVEAGDKSSVKVDEKPKSLELKEEKLPTKLEDKPKSPIESVKPTVREYSDDESDEEFGIPKPHDKPVSEPLPSVIPTTSVPDKSPLKDDVKPKEVTVFKVEESSTTIQTNIKSASTIVESIDSKISKPLDPIAGLKDDKLPTTLGDKPKSPVETVTFSQKEYSDDESDEEFGITQPQDKHAFQPTSLVTPLVEAGDKSSVKVDEKPKSLELKDEKLPTKLEDKPKSPIESVKPTVREYSDDESDEEFGIPKPHDKPVSEPLPSVIPTTSVPDKSPLKDDVRPKEVIVFRAEEGSTTIQTNIKSASTIVESIDSKISKPLDLFASLKDDTLPINLGDKPKSPVETVISSEKEYSDDESDQEFGITQPQDKHAFQPTSLVTPLVEAGDKSSVKVDEKPKSFELKDEKLTTKLEDKPKSPIESVKPTVRQYSDDESDEEFGIPTPHDKPVSELSPSVIPVTSAPDKSPLKDDVKPKEVTVFKAEESSPTIQTTIKYASAVVESIDSKISKPLHLFASLKDDKLRTTLEDKPKSPVESVTSGQKEYSDDENDEEFGITQPQDKRAFQPTSLVTPLVEAGDKSSVKVDEKPKSLGLEDEGLPTSLEDKPKSPIKSVKPSVSKYSDDESEEEFGIPKPHDKPVSQLTPSVIPVTSAPDKSPLKEDVKPKEVTVFKADESSTTIQTTIKSASGVVESIDSKITKPLDPFASLKDDKLPTTLGDKPKSPVESVTASKKVNLDDERDEESASLVTHLIDAGDKSSSQSVENAKGPEPKGERLLIKPSDKKYSDDECEKLGIPKSHDLSVGEPTIIEFTDLEDKLKSHPSHAGAQDILGSMPKKHQIRDSRANSISDCEENRSVKQIVEDTLRAGDAEVQKIVNETLKSVQHAGNLGNVNDPIANEDRSVEQIVEETLKNAKLNSDDKVCLTMVNNSESKEVRPVAYFVNLTNEQKSVAPVKKQVIKAQQKKVTKTDSGKSVREASSGAMIRTTLSKRTVRVREKPKNDVKSTPVPQSKVKATTIKQTPIQKTTATDKTKLMNKTESRRSVTSSTSTTTSSASAASRVISEIHFERSASPASSSIFYESHPQGEGSRSTTPRPRVKTDVTRIPYSPQPKTSTSIKSTVRQTKTTATRSIKDLTGKSSKNTEKIGSQEHLEKRKTPTPSATHRYMQPTLAHSMRYGLSGDGDIGQSVLPVPLKSPAPPKSPAPAQTKSTHRTPFVTSALTKSTSQLTKQKNIIAEKKSTQPRSQIKRGSQSDSKESLKSTDRLYKRQTSKENKLINVIGSKSQATKSMITQSANSAKTLAYKTSIETDNKLQTKSTATIQRTKVPISVSSSARTTAKLSKSDTDKRPQVDNKKTVKRTVTKTSEGSGTTTTTTSTRTVHSSMEPKMQKKMKDTMNESSSNSGSGTTSASGSSNSTRRSVRSVSTVSRKTDKDLTNIRRAAGAVVSTSTVRVHREPIATTGAVSTVLVDDDCERQQQSQGANQ</sequence>
<feature type="compositionally biased region" description="Polar residues" evidence="1">
    <location>
        <begin position="2003"/>
        <end position="2014"/>
    </location>
</feature>
<feature type="region of interest" description="Disordered" evidence="1">
    <location>
        <begin position="891"/>
        <end position="1042"/>
    </location>
</feature>
<feature type="compositionally biased region" description="Basic and acidic residues" evidence="1">
    <location>
        <begin position="1728"/>
        <end position="1737"/>
    </location>
</feature>
<feature type="compositionally biased region" description="Polar residues" evidence="1">
    <location>
        <begin position="1871"/>
        <end position="1891"/>
    </location>
</feature>
<feature type="region of interest" description="Disordered" evidence="1">
    <location>
        <begin position="413"/>
        <end position="473"/>
    </location>
</feature>
<feature type="compositionally biased region" description="Low complexity" evidence="1">
    <location>
        <begin position="1804"/>
        <end position="1823"/>
    </location>
</feature>
<feature type="compositionally biased region" description="Low complexity" evidence="1">
    <location>
        <begin position="1776"/>
        <end position="1788"/>
    </location>
</feature>
<protein>
    <submittedName>
        <fullName evidence="2">Microtubule-associated protein futsch-like</fullName>
    </submittedName>
</protein>
<feature type="compositionally biased region" description="Low complexity" evidence="1">
    <location>
        <begin position="2160"/>
        <end position="2189"/>
    </location>
</feature>
<feature type="compositionally biased region" description="Basic and acidic residues" evidence="1">
    <location>
        <begin position="768"/>
        <end position="800"/>
    </location>
</feature>
<gene>
    <name evidence="2" type="primary">LOC108041480</name>
</gene>
<feature type="compositionally biased region" description="Basic and acidic residues" evidence="1">
    <location>
        <begin position="1338"/>
        <end position="1351"/>
    </location>
</feature>
<feature type="non-terminal residue" evidence="2">
    <location>
        <position position="1"/>
    </location>
</feature>
<dbReference type="OrthoDB" id="20872at2759"/>
<feature type="region of interest" description="Disordered" evidence="1">
    <location>
        <begin position="1460"/>
        <end position="1562"/>
    </location>
</feature>
<feature type="region of interest" description="Disordered" evidence="1">
    <location>
        <begin position="2087"/>
        <end position="2198"/>
    </location>
</feature>
<feature type="region of interest" description="Disordered" evidence="1">
    <location>
        <begin position="1726"/>
        <end position="1925"/>
    </location>
</feature>
<feature type="region of interest" description="Disordered" evidence="1">
    <location>
        <begin position="507"/>
        <end position="662"/>
    </location>
</feature>
<feature type="compositionally biased region" description="Acidic residues" evidence="1">
    <location>
        <begin position="151"/>
        <end position="160"/>
    </location>
</feature>
<feature type="compositionally biased region" description="Basic and acidic residues" evidence="1">
    <location>
        <begin position="899"/>
        <end position="914"/>
    </location>
</feature>
<feature type="region of interest" description="Disordered" evidence="1">
    <location>
        <begin position="1938"/>
        <end position="2031"/>
    </location>
</feature>
<feature type="region of interest" description="Disordered" evidence="1">
    <location>
        <begin position="1097"/>
        <end position="1137"/>
    </location>
</feature>
<feature type="compositionally biased region" description="Basic and acidic residues" evidence="1">
    <location>
        <begin position="1149"/>
        <end position="1180"/>
    </location>
</feature>
<feature type="region of interest" description="Disordered" evidence="1">
    <location>
        <begin position="697"/>
        <end position="853"/>
    </location>
</feature>
<feature type="region of interest" description="Disordered" evidence="1">
    <location>
        <begin position="1149"/>
        <end position="1235"/>
    </location>
</feature>
<proteinExistence type="predicted"/>
<feature type="compositionally biased region" description="Basic and acidic residues" evidence="1">
    <location>
        <begin position="338"/>
        <end position="354"/>
    </location>
</feature>
<dbReference type="RefSeq" id="XP_016974903.1">
    <property type="nucleotide sequence ID" value="XM_017119414.1"/>
</dbReference>
<feature type="compositionally biased region" description="Polar residues" evidence="1">
    <location>
        <begin position="2087"/>
        <end position="2101"/>
    </location>
</feature>
<feature type="compositionally biased region" description="Basic and acidic residues" evidence="1">
    <location>
        <begin position="1"/>
        <end position="24"/>
    </location>
</feature>
<feature type="region of interest" description="Disordered" evidence="1">
    <location>
        <begin position="115"/>
        <end position="237"/>
    </location>
</feature>
<feature type="compositionally biased region" description="Basic and acidic residues" evidence="1">
    <location>
        <begin position="1892"/>
        <end position="1917"/>
    </location>
</feature>
<feature type="compositionally biased region" description="Basic and acidic residues" evidence="1">
    <location>
        <begin position="1469"/>
        <end position="1484"/>
    </location>
</feature>
<feature type="compositionally biased region" description="Polar residues" evidence="1">
    <location>
        <begin position="1977"/>
        <end position="1993"/>
    </location>
</feature>
<feature type="compositionally biased region" description="Basic and acidic residues" evidence="1">
    <location>
        <begin position="1528"/>
        <end position="1562"/>
    </location>
</feature>
<feature type="compositionally biased region" description="Basic and acidic residues" evidence="1">
    <location>
        <begin position="2015"/>
        <end position="2031"/>
    </location>
</feature>
<feature type="compositionally biased region" description="Basic and acidic residues" evidence="1">
    <location>
        <begin position="1755"/>
        <end position="1764"/>
    </location>
</feature>
<reference evidence="2" key="1">
    <citation type="submission" date="2025-08" db="UniProtKB">
        <authorList>
            <consortium name="RefSeq"/>
        </authorList>
    </citation>
    <scope>IDENTIFICATION</scope>
</reference>